<comment type="caution">
    <text evidence="1">The sequence shown here is derived from an EMBL/GenBank/DDBJ whole genome shotgun (WGS) entry which is preliminary data.</text>
</comment>
<organism evidence="1 2">
    <name type="scientific">Pseudoalteromonas undina</name>
    <dbReference type="NCBI Taxonomy" id="43660"/>
    <lineage>
        <taxon>Bacteria</taxon>
        <taxon>Pseudomonadati</taxon>
        <taxon>Pseudomonadota</taxon>
        <taxon>Gammaproteobacteria</taxon>
        <taxon>Alteromonadales</taxon>
        <taxon>Pseudoalteromonadaceae</taxon>
        <taxon>Pseudoalteromonas</taxon>
    </lineage>
</organism>
<evidence type="ECO:0000313" key="1">
    <source>
        <dbReference type="EMBL" id="MEL0606165.1"/>
    </source>
</evidence>
<keyword evidence="2" id="KW-1185">Reference proteome</keyword>
<protein>
    <submittedName>
        <fullName evidence="1">LysR family transcriptional regulator</fullName>
    </submittedName>
</protein>
<evidence type="ECO:0000313" key="2">
    <source>
        <dbReference type="Proteomes" id="UP001374952"/>
    </source>
</evidence>
<accession>A0ACC6R8X2</accession>
<sequence length="293" mass="32870">MIDELRSMAIFAETIKQGSFRAAAKKLQLSPSVVSYQVTQLENHLGTALIYRSTRNLSLTNEGKVLFQYALSMVESAHQGLNLVTSKQQELRGTLTVTLPSALIKSDISRNIAKFAKSHALLNLNFIYTDERQNLIEQGIDIAFRAGEMEDSNLIATRVGEIKRKLVCSYEFAQMIEEPISPVDIEQYNWIKLTMLPNRRTLIDANGEKVDISFKSNVSVNSVEAMTELCLNGLGIATPPDYLVEKGLKDRSLVELLTNWKIEPIPIYAVWPSNVFQSSNAKRLLSFLNPTTQ</sequence>
<name>A0ACC6R8X2_9GAMM</name>
<dbReference type="Proteomes" id="UP001374952">
    <property type="component" value="Unassembled WGS sequence"/>
</dbReference>
<reference evidence="1" key="1">
    <citation type="submission" date="2024-02" db="EMBL/GenBank/DDBJ databases">
        <title>Bacteria isolated from the canopy kelp, Nereocystis luetkeana.</title>
        <authorList>
            <person name="Pfister C.A."/>
            <person name="Younker I.T."/>
            <person name="Light S.H."/>
        </authorList>
    </citation>
    <scope>NUCLEOTIDE SEQUENCE</scope>
    <source>
        <strain evidence="1">TN.2.01</strain>
    </source>
</reference>
<gene>
    <name evidence="1" type="ORF">V6250_18490</name>
</gene>
<proteinExistence type="predicted"/>
<dbReference type="EMBL" id="JBAKAX010000030">
    <property type="protein sequence ID" value="MEL0606165.1"/>
    <property type="molecule type" value="Genomic_DNA"/>
</dbReference>